<proteinExistence type="predicted"/>
<dbReference type="OrthoDB" id="5987417at2759"/>
<dbReference type="Gene3D" id="1.10.340.70">
    <property type="match status" value="1"/>
</dbReference>
<name>A0A0C2IN53_THEKT</name>
<dbReference type="Proteomes" id="UP000031668">
    <property type="component" value="Unassembled WGS sequence"/>
</dbReference>
<dbReference type="PANTHER" id="PTHR37984">
    <property type="entry name" value="PROTEIN CBG26694"/>
    <property type="match status" value="1"/>
</dbReference>
<dbReference type="InterPro" id="IPR041588">
    <property type="entry name" value="Integrase_H2C2"/>
</dbReference>
<dbReference type="Pfam" id="PF17921">
    <property type="entry name" value="Integrase_H2C2"/>
    <property type="match status" value="1"/>
</dbReference>
<dbReference type="GO" id="GO:0015074">
    <property type="term" value="P:DNA integration"/>
    <property type="evidence" value="ECO:0007669"/>
    <property type="project" value="InterPro"/>
</dbReference>
<feature type="domain" description="Integrase catalytic" evidence="1">
    <location>
        <begin position="144"/>
        <end position="215"/>
    </location>
</feature>
<gene>
    <name evidence="2" type="ORF">RF11_12116</name>
</gene>
<sequence length="215" mass="25107">MENVIKSIQQLNFDEILDKKSITKKSERDKYIMLVRSFVSIGWPKRDKLSPEILPFFEKRGLLSIEEGILLVGDRIIITKKLRELVLNTLHQGHPGIVEMKSLSRRYVWWPGLNKDRESLVKACACSQENRQKPSENSIYQWIIPEKPRYRIHVDYTGPIEGKMWLVIVDAKIKWVEVIPMKVTETRTLIQNLNSLFSHFGLPKQLVSDNGSIYF</sequence>
<evidence type="ECO:0000313" key="3">
    <source>
        <dbReference type="Proteomes" id="UP000031668"/>
    </source>
</evidence>
<keyword evidence="3" id="KW-1185">Reference proteome</keyword>
<evidence type="ECO:0000313" key="2">
    <source>
        <dbReference type="EMBL" id="KII66889.1"/>
    </source>
</evidence>
<dbReference type="InterPro" id="IPR001584">
    <property type="entry name" value="Integrase_cat-core"/>
</dbReference>
<accession>A0A0C2IN53</accession>
<dbReference type="OMA" id="QNELHEG"/>
<dbReference type="GO" id="GO:0003676">
    <property type="term" value="F:nucleic acid binding"/>
    <property type="evidence" value="ECO:0007669"/>
    <property type="project" value="InterPro"/>
</dbReference>
<dbReference type="InterPro" id="IPR012337">
    <property type="entry name" value="RNaseH-like_sf"/>
</dbReference>
<evidence type="ECO:0000259" key="1">
    <source>
        <dbReference type="PROSITE" id="PS50994"/>
    </source>
</evidence>
<comment type="caution">
    <text evidence="2">The sequence shown here is derived from an EMBL/GenBank/DDBJ whole genome shotgun (WGS) entry which is preliminary data.</text>
</comment>
<dbReference type="InterPro" id="IPR036397">
    <property type="entry name" value="RNaseH_sf"/>
</dbReference>
<dbReference type="Gene3D" id="3.30.420.10">
    <property type="entry name" value="Ribonuclease H-like superfamily/Ribonuclease H"/>
    <property type="match status" value="1"/>
</dbReference>
<dbReference type="PROSITE" id="PS50994">
    <property type="entry name" value="INTEGRASE"/>
    <property type="match status" value="1"/>
</dbReference>
<organism evidence="2 3">
    <name type="scientific">Thelohanellus kitauei</name>
    <name type="common">Myxosporean</name>
    <dbReference type="NCBI Taxonomy" id="669202"/>
    <lineage>
        <taxon>Eukaryota</taxon>
        <taxon>Metazoa</taxon>
        <taxon>Cnidaria</taxon>
        <taxon>Myxozoa</taxon>
        <taxon>Myxosporea</taxon>
        <taxon>Bivalvulida</taxon>
        <taxon>Platysporina</taxon>
        <taxon>Myxobolidae</taxon>
        <taxon>Thelohanellus</taxon>
    </lineage>
</organism>
<reference evidence="2 3" key="1">
    <citation type="journal article" date="2014" name="Genome Biol. Evol.">
        <title>The genome of the myxosporean Thelohanellus kitauei shows adaptations to nutrient acquisition within its fish host.</title>
        <authorList>
            <person name="Yang Y."/>
            <person name="Xiong J."/>
            <person name="Zhou Z."/>
            <person name="Huo F."/>
            <person name="Miao W."/>
            <person name="Ran C."/>
            <person name="Liu Y."/>
            <person name="Zhang J."/>
            <person name="Feng J."/>
            <person name="Wang M."/>
            <person name="Wang M."/>
            <person name="Wang L."/>
            <person name="Yao B."/>
        </authorList>
    </citation>
    <scope>NUCLEOTIDE SEQUENCE [LARGE SCALE GENOMIC DNA]</scope>
    <source>
        <strain evidence="2">Wuqing</strain>
    </source>
</reference>
<dbReference type="PANTHER" id="PTHR37984:SF5">
    <property type="entry name" value="PROTEIN NYNRIN-LIKE"/>
    <property type="match status" value="1"/>
</dbReference>
<protein>
    <submittedName>
        <fullName evidence="2">Pro-Pol polyprotein</fullName>
    </submittedName>
</protein>
<dbReference type="AlphaFoldDB" id="A0A0C2IN53"/>
<dbReference type="EMBL" id="JWZT01003413">
    <property type="protein sequence ID" value="KII66889.1"/>
    <property type="molecule type" value="Genomic_DNA"/>
</dbReference>
<dbReference type="InterPro" id="IPR050951">
    <property type="entry name" value="Retrovirus_Pol_polyprotein"/>
</dbReference>
<dbReference type="SUPFAM" id="SSF53098">
    <property type="entry name" value="Ribonuclease H-like"/>
    <property type="match status" value="1"/>
</dbReference>
<dbReference type="FunFam" id="1.10.340.70:FF:000003">
    <property type="entry name" value="Protein CBG25708"/>
    <property type="match status" value="1"/>
</dbReference>